<dbReference type="SMART" id="SM00220">
    <property type="entry name" value="S_TKc"/>
    <property type="match status" value="1"/>
</dbReference>
<dbReference type="Gene3D" id="1.10.510.10">
    <property type="entry name" value="Transferase(Phosphotransferase) domain 1"/>
    <property type="match status" value="1"/>
</dbReference>
<keyword evidence="3 11" id="KW-0723">Serine/threonine-protein kinase</keyword>
<dbReference type="EMBL" id="WVUK01000048">
    <property type="protein sequence ID" value="KAF7495351.1"/>
    <property type="molecule type" value="Genomic_DNA"/>
</dbReference>
<dbReference type="PROSITE" id="PS50011">
    <property type="entry name" value="PROTEIN_KINASE_DOM"/>
    <property type="match status" value="1"/>
</dbReference>
<protein>
    <recommendedName>
        <fullName evidence="2">non-specific serine/threonine protein kinase</fullName>
        <ecNumber evidence="2">2.7.11.1</ecNumber>
    </recommendedName>
</protein>
<dbReference type="OrthoDB" id="539158at2759"/>
<keyword evidence="6 13" id="KW-0418">Kinase</keyword>
<dbReference type="EC" id="2.7.11.1" evidence="2"/>
<evidence type="ECO:0000256" key="5">
    <source>
        <dbReference type="ARBA" id="ARBA00022741"/>
    </source>
</evidence>
<evidence type="ECO:0000259" key="12">
    <source>
        <dbReference type="PROSITE" id="PS50011"/>
    </source>
</evidence>
<keyword evidence="4" id="KW-0808">Transferase</keyword>
<feature type="domain" description="Protein kinase" evidence="12">
    <location>
        <begin position="9"/>
        <end position="268"/>
    </location>
</feature>
<dbReference type="SUPFAM" id="SSF56112">
    <property type="entry name" value="Protein kinase-like (PK-like)"/>
    <property type="match status" value="1"/>
</dbReference>
<keyword evidence="15" id="KW-1185">Reference proteome</keyword>
<evidence type="ECO:0000256" key="11">
    <source>
        <dbReference type="RuleBase" id="RU000304"/>
    </source>
</evidence>
<dbReference type="FunFam" id="1.10.510.10:FF:000301">
    <property type="entry name" value="Serine/threonine-protein kinase Chk1"/>
    <property type="match status" value="1"/>
</dbReference>
<evidence type="ECO:0000256" key="8">
    <source>
        <dbReference type="ARBA" id="ARBA00047899"/>
    </source>
</evidence>
<dbReference type="InterPro" id="IPR008271">
    <property type="entry name" value="Ser/Thr_kinase_AS"/>
</dbReference>
<dbReference type="PROSITE" id="PS00108">
    <property type="entry name" value="PROTEIN_KINASE_ST"/>
    <property type="match status" value="1"/>
</dbReference>
<dbReference type="Gene3D" id="3.30.310.80">
    <property type="entry name" value="Kinase associated domain 1, KA1"/>
    <property type="match status" value="1"/>
</dbReference>
<dbReference type="Proteomes" id="UP000070412">
    <property type="component" value="Unassembled WGS sequence"/>
</dbReference>
<comment type="similarity">
    <text evidence="1">Belongs to the protein kinase superfamily. CAMK Ser/Thr protein kinase family. NIM1 subfamily.</text>
</comment>
<reference evidence="14" key="3">
    <citation type="submission" date="2022-06" db="UniProtKB">
        <authorList>
            <consortium name="EnsemblMetazoa"/>
        </authorList>
    </citation>
    <scope>IDENTIFICATION</scope>
</reference>
<accession>A0A834RGK5</accession>
<dbReference type="InterPro" id="IPR017441">
    <property type="entry name" value="Protein_kinase_ATP_BS"/>
</dbReference>
<evidence type="ECO:0000256" key="3">
    <source>
        <dbReference type="ARBA" id="ARBA00022527"/>
    </source>
</evidence>
<dbReference type="PANTHER" id="PTHR24346:SF107">
    <property type="entry name" value="SERINE_THREONINE-PROTEIN KINASE CHK1"/>
    <property type="match status" value="1"/>
</dbReference>
<reference evidence="13" key="2">
    <citation type="submission" date="2020-01" db="EMBL/GenBank/DDBJ databases">
        <authorList>
            <person name="Korhonen P.K.K."/>
            <person name="Guangxu M.G."/>
            <person name="Wang T.W."/>
            <person name="Stroehlein A.J.S."/>
            <person name="Young N.D."/>
            <person name="Ang C.-S.A."/>
            <person name="Fernando D.W.F."/>
            <person name="Lu H.L."/>
            <person name="Taylor S.T."/>
            <person name="Ehtesham M.E.M."/>
            <person name="Najaraj S.H.N."/>
            <person name="Harsha G.H.G."/>
            <person name="Madugundu A.M."/>
            <person name="Renuse S.R."/>
            <person name="Holt D.H."/>
            <person name="Pandey A.P."/>
            <person name="Papenfuss A.P."/>
            <person name="Gasser R.B.G."/>
            <person name="Fischer K.F."/>
        </authorList>
    </citation>
    <scope>NUCLEOTIDE SEQUENCE</scope>
    <source>
        <strain evidence="13">SSS_KF_BRIS2020</strain>
    </source>
</reference>
<dbReference type="GO" id="GO:0035556">
    <property type="term" value="P:intracellular signal transduction"/>
    <property type="evidence" value="ECO:0007669"/>
    <property type="project" value="TreeGrafter"/>
</dbReference>
<comment type="catalytic activity">
    <reaction evidence="9">
        <text>L-seryl-[protein] + ATP = O-phospho-L-seryl-[protein] + ADP + H(+)</text>
        <dbReference type="Rhea" id="RHEA:17989"/>
        <dbReference type="Rhea" id="RHEA-COMP:9863"/>
        <dbReference type="Rhea" id="RHEA-COMP:11604"/>
        <dbReference type="ChEBI" id="CHEBI:15378"/>
        <dbReference type="ChEBI" id="CHEBI:29999"/>
        <dbReference type="ChEBI" id="CHEBI:30616"/>
        <dbReference type="ChEBI" id="CHEBI:83421"/>
        <dbReference type="ChEBI" id="CHEBI:456216"/>
        <dbReference type="EC" id="2.7.11.1"/>
    </reaction>
</comment>
<name>A0A834RGK5_SARSC</name>
<dbReference type="AlphaFoldDB" id="A0A834RGK5"/>
<evidence type="ECO:0000256" key="1">
    <source>
        <dbReference type="ARBA" id="ARBA00010791"/>
    </source>
</evidence>
<feature type="binding site" evidence="10">
    <location>
        <position position="43"/>
    </location>
    <ligand>
        <name>ATP</name>
        <dbReference type="ChEBI" id="CHEBI:30616"/>
    </ligand>
</feature>
<dbReference type="Pfam" id="PF00069">
    <property type="entry name" value="Pkinase"/>
    <property type="match status" value="1"/>
</dbReference>
<dbReference type="GO" id="GO:0004674">
    <property type="term" value="F:protein serine/threonine kinase activity"/>
    <property type="evidence" value="ECO:0007669"/>
    <property type="project" value="UniProtKB-KW"/>
</dbReference>
<organism evidence="13">
    <name type="scientific">Sarcoptes scabiei</name>
    <name type="common">Itch mite</name>
    <name type="synonym">Acarus scabiei</name>
    <dbReference type="NCBI Taxonomy" id="52283"/>
    <lineage>
        <taxon>Eukaryota</taxon>
        <taxon>Metazoa</taxon>
        <taxon>Ecdysozoa</taxon>
        <taxon>Arthropoda</taxon>
        <taxon>Chelicerata</taxon>
        <taxon>Arachnida</taxon>
        <taxon>Acari</taxon>
        <taxon>Acariformes</taxon>
        <taxon>Sarcoptiformes</taxon>
        <taxon>Astigmata</taxon>
        <taxon>Psoroptidia</taxon>
        <taxon>Sarcoptoidea</taxon>
        <taxon>Sarcoptidae</taxon>
        <taxon>Sarcoptinae</taxon>
        <taxon>Sarcoptes</taxon>
    </lineage>
</organism>
<dbReference type="InterPro" id="IPR011009">
    <property type="entry name" value="Kinase-like_dom_sf"/>
</dbReference>
<evidence type="ECO:0000256" key="9">
    <source>
        <dbReference type="ARBA" id="ARBA00048679"/>
    </source>
</evidence>
<evidence type="ECO:0000256" key="4">
    <source>
        <dbReference type="ARBA" id="ARBA00022679"/>
    </source>
</evidence>
<keyword evidence="5 10" id="KW-0547">Nucleotide-binding</keyword>
<evidence type="ECO:0000313" key="15">
    <source>
        <dbReference type="Proteomes" id="UP000070412"/>
    </source>
</evidence>
<reference evidence="15" key="1">
    <citation type="journal article" date="2020" name="PLoS Negl. Trop. Dis.">
        <title>High-quality nuclear genome for Sarcoptes scabiei-A critical resource for a neglected parasite.</title>
        <authorList>
            <person name="Korhonen P.K."/>
            <person name="Gasser R.B."/>
            <person name="Ma G."/>
            <person name="Wang T."/>
            <person name="Stroehlein A.J."/>
            <person name="Young N.D."/>
            <person name="Ang C.S."/>
            <person name="Fernando D.D."/>
            <person name="Lu H.C."/>
            <person name="Taylor S."/>
            <person name="Reynolds S.L."/>
            <person name="Mofiz E."/>
            <person name="Najaraj S.H."/>
            <person name="Gowda H."/>
            <person name="Madugundu A."/>
            <person name="Renuse S."/>
            <person name="Holt D."/>
            <person name="Pandey A."/>
            <person name="Papenfuss A.T."/>
            <person name="Fischer K."/>
        </authorList>
    </citation>
    <scope>NUCLEOTIDE SEQUENCE [LARGE SCALE GENOMIC DNA]</scope>
</reference>
<evidence type="ECO:0000256" key="6">
    <source>
        <dbReference type="ARBA" id="ARBA00022777"/>
    </source>
</evidence>
<evidence type="ECO:0000313" key="13">
    <source>
        <dbReference type="EMBL" id="KAF7495351.1"/>
    </source>
</evidence>
<dbReference type="GO" id="GO:0005737">
    <property type="term" value="C:cytoplasm"/>
    <property type="evidence" value="ECO:0007669"/>
    <property type="project" value="TreeGrafter"/>
</dbReference>
<evidence type="ECO:0000256" key="2">
    <source>
        <dbReference type="ARBA" id="ARBA00012513"/>
    </source>
</evidence>
<keyword evidence="7 10" id="KW-0067">ATP-binding</keyword>
<dbReference type="PROSITE" id="PS00107">
    <property type="entry name" value="PROTEIN_KINASE_ATP"/>
    <property type="match status" value="1"/>
</dbReference>
<sequence length="484" mass="56330">MTTEFVKGWLLLDTLGEGRFGEVKLLMNQETQEMVAVKVLIVKNIEMDKSIRKEICIHKNLQHQNVIGFFGNRRDDESKIEYLFLEYAQNGELFEHIEPDVGMPKSKAFKFFNDLINGVDFLHQRGIVHRDIKPENLLLDSKNQLKISDFGTATLFRHNGKERLLTQMCGTIPYIAPEVLEGQPHRAQPIDIWSCGIVLLVMLSGELPWTEATLKDRLFLEWYKSNLNLHVGPWCKIETIVISLLKSILIWDPHKRFDLNRIRSHKAFINNQFDERQKFNLKRHRGNGCFSSSQPQQTAVYSQNLARKGNQNELMDLDCSYDDENDSDHRNDWTSFSQPNRIADMFLSTQSQLEFDENGISSGSNGLTPPGTKLYFKVVKRMTRFWANKNFQKTLEILEKTFDDLNWSFKKYSPGQYKITMVDRNRIPLVFRSSVNEMSSKKVLVDFRLSRGDGIEFKRQFLIVKNLLNPIIRSSEILTENLHV</sequence>
<dbReference type="EnsemblMetazoa" id="SSS_6799s_mrna">
    <property type="protein sequence ID" value="KAF7495351.1"/>
    <property type="gene ID" value="SSS_6799"/>
</dbReference>
<evidence type="ECO:0000313" key="14">
    <source>
        <dbReference type="EnsemblMetazoa" id="KAF7495351.1"/>
    </source>
</evidence>
<evidence type="ECO:0000256" key="10">
    <source>
        <dbReference type="PROSITE-ProRule" id="PRU10141"/>
    </source>
</evidence>
<comment type="catalytic activity">
    <reaction evidence="8">
        <text>L-threonyl-[protein] + ATP = O-phospho-L-threonyl-[protein] + ADP + H(+)</text>
        <dbReference type="Rhea" id="RHEA:46608"/>
        <dbReference type="Rhea" id="RHEA-COMP:11060"/>
        <dbReference type="Rhea" id="RHEA-COMP:11605"/>
        <dbReference type="ChEBI" id="CHEBI:15378"/>
        <dbReference type="ChEBI" id="CHEBI:30013"/>
        <dbReference type="ChEBI" id="CHEBI:30616"/>
        <dbReference type="ChEBI" id="CHEBI:61977"/>
        <dbReference type="ChEBI" id="CHEBI:456216"/>
        <dbReference type="EC" id="2.7.11.1"/>
    </reaction>
</comment>
<evidence type="ECO:0000256" key="7">
    <source>
        <dbReference type="ARBA" id="ARBA00022840"/>
    </source>
</evidence>
<dbReference type="GO" id="GO:0005524">
    <property type="term" value="F:ATP binding"/>
    <property type="evidence" value="ECO:0007669"/>
    <property type="project" value="UniProtKB-UniRule"/>
</dbReference>
<gene>
    <name evidence="13" type="ORF">SSS_6799</name>
</gene>
<dbReference type="InterPro" id="IPR000719">
    <property type="entry name" value="Prot_kinase_dom"/>
</dbReference>
<proteinExistence type="inferred from homology"/>
<dbReference type="PANTHER" id="PTHR24346">
    <property type="entry name" value="MAP/MICROTUBULE AFFINITY-REGULATING KINASE"/>
    <property type="match status" value="1"/>
</dbReference>